<dbReference type="Proteomes" id="UP001595814">
    <property type="component" value="Unassembled WGS sequence"/>
</dbReference>
<dbReference type="PANTHER" id="PTHR42830">
    <property type="entry name" value="OSMOTICALLY INDUCIBLE FAMILY PROTEIN"/>
    <property type="match status" value="1"/>
</dbReference>
<dbReference type="InterPro" id="IPR036102">
    <property type="entry name" value="OsmC/Ohrsf"/>
</dbReference>
<reference evidence="2" key="1">
    <citation type="journal article" date="2019" name="Int. J. Syst. Evol. Microbiol.">
        <title>The Global Catalogue of Microorganisms (GCM) 10K type strain sequencing project: providing services to taxonomists for standard genome sequencing and annotation.</title>
        <authorList>
            <consortium name="The Broad Institute Genomics Platform"/>
            <consortium name="The Broad Institute Genome Sequencing Center for Infectious Disease"/>
            <person name="Wu L."/>
            <person name="Ma J."/>
        </authorList>
    </citation>
    <scope>NUCLEOTIDE SEQUENCE [LARGE SCALE GENOMIC DNA]</scope>
    <source>
        <strain evidence="2">CECT 7477</strain>
    </source>
</reference>
<dbReference type="InterPro" id="IPR052707">
    <property type="entry name" value="OsmC_Ohr_Peroxiredoxin"/>
</dbReference>
<sequence length="157" mass="17903">MKKHGYQVKIEWTGNEGQGTLNYRSYNRNHHIIAEGKYDVINGSSDPSFMGDPTRYNPEELFLSSLSACHMLWYLHLCSVNKIVVTQYLDHATGVMEEEENGSGRFAKVTLHPHVIISDANRILRAKELHHEANKMCFIANSCNFQIAHEPVIESET</sequence>
<proteinExistence type="predicted"/>
<accession>A0ABV8JQB4</accession>
<dbReference type="InterPro" id="IPR015946">
    <property type="entry name" value="KH_dom-like_a/b"/>
</dbReference>
<evidence type="ECO:0000313" key="2">
    <source>
        <dbReference type="Proteomes" id="UP001595814"/>
    </source>
</evidence>
<dbReference type="Gene3D" id="3.30.300.20">
    <property type="match status" value="1"/>
</dbReference>
<organism evidence="1 2">
    <name type="scientific">Euzebyella saccharophila</name>
    <dbReference type="NCBI Taxonomy" id="679664"/>
    <lineage>
        <taxon>Bacteria</taxon>
        <taxon>Pseudomonadati</taxon>
        <taxon>Bacteroidota</taxon>
        <taxon>Flavobacteriia</taxon>
        <taxon>Flavobacteriales</taxon>
        <taxon>Flavobacteriaceae</taxon>
        <taxon>Euzebyella</taxon>
    </lineage>
</organism>
<comment type="caution">
    <text evidence="1">The sequence shown here is derived from an EMBL/GenBank/DDBJ whole genome shotgun (WGS) entry which is preliminary data.</text>
</comment>
<dbReference type="EMBL" id="JBHSAW010000008">
    <property type="protein sequence ID" value="MFC4096492.1"/>
    <property type="molecule type" value="Genomic_DNA"/>
</dbReference>
<protein>
    <submittedName>
        <fullName evidence="1">OsmC family protein</fullName>
    </submittedName>
</protein>
<dbReference type="Pfam" id="PF02566">
    <property type="entry name" value="OsmC"/>
    <property type="match status" value="1"/>
</dbReference>
<dbReference type="SUPFAM" id="SSF82784">
    <property type="entry name" value="OsmC-like"/>
    <property type="match status" value="1"/>
</dbReference>
<dbReference type="PANTHER" id="PTHR42830:SF2">
    <property type="entry name" value="OSMC_OHR FAMILY PROTEIN"/>
    <property type="match status" value="1"/>
</dbReference>
<name>A0ABV8JQB4_9FLAO</name>
<dbReference type="InterPro" id="IPR003718">
    <property type="entry name" value="OsmC/Ohr_fam"/>
</dbReference>
<keyword evidence="2" id="KW-1185">Reference proteome</keyword>
<gene>
    <name evidence="1" type="ORF">ACFOUT_11450</name>
</gene>
<evidence type="ECO:0000313" key="1">
    <source>
        <dbReference type="EMBL" id="MFC4096492.1"/>
    </source>
</evidence>
<dbReference type="RefSeq" id="WP_192463494.1">
    <property type="nucleotide sequence ID" value="NZ_JACYFJ010000008.1"/>
</dbReference>